<feature type="transmembrane region" description="Helical" evidence="9">
    <location>
        <begin position="359"/>
        <end position="377"/>
    </location>
</feature>
<dbReference type="NCBIfam" id="TIGR00967">
    <property type="entry name" value="3a0501s007"/>
    <property type="match status" value="1"/>
</dbReference>
<evidence type="ECO:0000256" key="1">
    <source>
        <dbReference type="ARBA" id="ARBA00004141"/>
    </source>
</evidence>
<evidence type="ECO:0000256" key="10">
    <source>
        <dbReference type="RuleBase" id="RU004349"/>
    </source>
</evidence>
<evidence type="ECO:0000313" key="11">
    <source>
        <dbReference type="EMBL" id="MDM5147318.1"/>
    </source>
</evidence>
<keyword evidence="3 9" id="KW-0813">Transport</keyword>
<feature type="transmembrane region" description="Helical" evidence="9">
    <location>
        <begin position="303"/>
        <end position="325"/>
    </location>
</feature>
<dbReference type="EMBL" id="JANQAO010000001">
    <property type="protein sequence ID" value="MDM5147318.1"/>
    <property type="molecule type" value="Genomic_DNA"/>
</dbReference>
<evidence type="ECO:0000256" key="7">
    <source>
        <dbReference type="ARBA" id="ARBA00023010"/>
    </source>
</evidence>
<dbReference type="InterPro" id="IPR002208">
    <property type="entry name" value="SecY/SEC61-alpha"/>
</dbReference>
<dbReference type="InterPro" id="IPR026593">
    <property type="entry name" value="SecY"/>
</dbReference>
<evidence type="ECO:0000256" key="3">
    <source>
        <dbReference type="ARBA" id="ARBA00022448"/>
    </source>
</evidence>
<evidence type="ECO:0000256" key="4">
    <source>
        <dbReference type="ARBA" id="ARBA00022692"/>
    </source>
</evidence>
<reference evidence="11" key="2">
    <citation type="journal article" date="2023" name="Microbiome">
        <title>Synthase-selected sorting approach identifies a beta-lactone synthase in a nudibranch symbiotic bacterium.</title>
        <authorList>
            <person name="Dzunkova M."/>
            <person name="La Clair J.J."/>
            <person name="Tyml T."/>
            <person name="Doud D."/>
            <person name="Schulz F."/>
            <person name="Piquer-Esteban S."/>
            <person name="Porcel Sanchis D."/>
            <person name="Osborn A."/>
            <person name="Robinson D."/>
            <person name="Louie K.B."/>
            <person name="Bowen B.P."/>
            <person name="Bowers R.M."/>
            <person name="Lee J."/>
            <person name="Arnau V."/>
            <person name="Diaz-Villanueva W."/>
            <person name="Stepanauskas R."/>
            <person name="Gosliner T."/>
            <person name="Date S.V."/>
            <person name="Northen T.R."/>
            <person name="Cheng J.F."/>
            <person name="Burkart M.D."/>
            <person name="Woyke T."/>
        </authorList>
    </citation>
    <scope>NUCLEOTIDE SEQUENCE</scope>
    <source>
        <strain evidence="11">Df01</strain>
    </source>
</reference>
<feature type="transmembrane region" description="Helical" evidence="9">
    <location>
        <begin position="113"/>
        <end position="130"/>
    </location>
</feature>
<sequence>MALGDKLSDLKSRLAFLLGALVVFRIGSHVPVPGVDYDSLRSVFAEGSSGILDYLNLFSGGALSRASVMALGIFPYITASIIMMLASYSIPWLEELRKEGEQGRRRINQYTRLFTVPLALFQSYGFAVGLEGLEVVETPGAAFRLTAMIGMLGGSMFLMWIGEQITERGIGNGISLLIFASIVSGLPVAVGQLFEQVRLGTYGPFTVIGTLLFVAGILAVVVFVERGQRRVLINYAKRQVGNRMVGGQASYLPLKVNMGGVMPAIFAYAIITFPTTILAFSSAGGSEWLRDLSAYLQRGTPLYFLMLAATIFFFAFFFVSLVYNARENADMLRKSGAFIPGIRPGEQTLSHLEKIVSRLTLIGAVYITVICLVPEVLFSQLSIAAIFGGTSVLIMVVVSIDFMEQIQHYLLTHQYGNLLKNAPGANKK</sequence>
<keyword evidence="8 9" id="KW-0472">Membrane</keyword>
<organism evidence="11 12">
    <name type="scientific">Candidatus Doriopsillibacter californiensis</name>
    <dbReference type="NCBI Taxonomy" id="2970740"/>
    <lineage>
        <taxon>Bacteria</taxon>
        <taxon>Pseudomonadati</taxon>
        <taxon>Pseudomonadota</taxon>
        <taxon>Gammaproteobacteria</taxon>
        <taxon>Candidatus Tethybacterales</taxon>
        <taxon>Candidatus Persebacteraceae</taxon>
        <taxon>Candidatus Doriopsillibacter</taxon>
    </lineage>
</organism>
<dbReference type="Gene3D" id="1.10.3370.10">
    <property type="entry name" value="SecY subunit domain"/>
    <property type="match status" value="1"/>
</dbReference>
<evidence type="ECO:0000256" key="9">
    <source>
        <dbReference type="HAMAP-Rule" id="MF_01465"/>
    </source>
</evidence>
<comment type="subunit">
    <text evidence="9">Component of the Sec protein translocase complex. Heterotrimer consisting of SecY, SecE and SecG subunits. The heterotrimers can form oligomers, although 1 heterotrimer is thought to be able to translocate proteins. Interacts with the ribosome. Interacts with SecDF, and other proteins may be involved. Interacts with SecA.</text>
</comment>
<protein>
    <recommendedName>
        <fullName evidence="9">Protein translocase subunit SecY</fullName>
    </recommendedName>
</protein>
<dbReference type="Pfam" id="PF00344">
    <property type="entry name" value="SecY"/>
    <property type="match status" value="1"/>
</dbReference>
<feature type="transmembrane region" description="Helical" evidence="9">
    <location>
        <begin position="173"/>
        <end position="190"/>
    </location>
</feature>
<keyword evidence="6 9" id="KW-1133">Transmembrane helix</keyword>
<proteinExistence type="inferred from homology"/>
<feature type="transmembrane region" description="Helical" evidence="9">
    <location>
        <begin position="73"/>
        <end position="93"/>
    </location>
</feature>
<dbReference type="Proteomes" id="UP001168167">
    <property type="component" value="Unassembled WGS sequence"/>
</dbReference>
<keyword evidence="4 9" id="KW-0812">Transmembrane</keyword>
<feature type="transmembrane region" description="Helical" evidence="9">
    <location>
        <begin position="202"/>
        <end position="224"/>
    </location>
</feature>
<feature type="transmembrane region" description="Helical" evidence="9">
    <location>
        <begin position="265"/>
        <end position="283"/>
    </location>
</feature>
<keyword evidence="12" id="KW-1185">Reference proteome</keyword>
<dbReference type="PRINTS" id="PR00303">
    <property type="entry name" value="SECYTRNLCASE"/>
</dbReference>
<gene>
    <name evidence="9 11" type="primary">secY</name>
    <name evidence="11" type="ORF">NQX30_02880</name>
</gene>
<feature type="transmembrane region" description="Helical" evidence="9">
    <location>
        <begin position="383"/>
        <end position="403"/>
    </location>
</feature>
<evidence type="ECO:0000256" key="2">
    <source>
        <dbReference type="ARBA" id="ARBA00005751"/>
    </source>
</evidence>
<comment type="similarity">
    <text evidence="2 9 10">Belongs to the SecY/SEC61-alpha family.</text>
</comment>
<dbReference type="PROSITE" id="PS00756">
    <property type="entry name" value="SECY_2"/>
    <property type="match status" value="1"/>
</dbReference>
<keyword evidence="9" id="KW-1003">Cell membrane</keyword>
<comment type="function">
    <text evidence="9">The central subunit of the protein translocation channel SecYEG. Consists of two halves formed by TMs 1-5 and 6-10. These two domains form a lateral gate at the front which open onto the bilayer between TMs 2 and 7, and are clamped together by SecE at the back. The channel is closed by both a pore ring composed of hydrophobic SecY resides and a short helix (helix 2A) on the extracellular side of the membrane which forms a plug. The plug probably moves laterally to allow the channel to open. The ring and the pore may move independently.</text>
</comment>
<accession>A0ABT7QLC0</accession>
<evidence type="ECO:0000256" key="5">
    <source>
        <dbReference type="ARBA" id="ARBA00022927"/>
    </source>
</evidence>
<name>A0ABT7QLC0_9GAMM</name>
<dbReference type="InterPro" id="IPR023201">
    <property type="entry name" value="SecY_dom_sf"/>
</dbReference>
<feature type="transmembrane region" description="Helical" evidence="9">
    <location>
        <begin position="142"/>
        <end position="161"/>
    </location>
</feature>
<evidence type="ECO:0000256" key="8">
    <source>
        <dbReference type="ARBA" id="ARBA00023136"/>
    </source>
</evidence>
<keyword evidence="5 9" id="KW-0653">Protein transport</keyword>
<dbReference type="HAMAP" id="MF_01465">
    <property type="entry name" value="SecY"/>
    <property type="match status" value="1"/>
</dbReference>
<evidence type="ECO:0000313" key="12">
    <source>
        <dbReference type="Proteomes" id="UP001168167"/>
    </source>
</evidence>
<dbReference type="PIRSF" id="PIRSF004557">
    <property type="entry name" value="SecY"/>
    <property type="match status" value="1"/>
</dbReference>
<dbReference type="SUPFAM" id="SSF103491">
    <property type="entry name" value="Preprotein translocase SecY subunit"/>
    <property type="match status" value="1"/>
</dbReference>
<dbReference type="InterPro" id="IPR030659">
    <property type="entry name" value="SecY_CS"/>
</dbReference>
<dbReference type="PANTHER" id="PTHR10906">
    <property type="entry name" value="SECY/SEC61-ALPHA FAMILY MEMBER"/>
    <property type="match status" value="1"/>
</dbReference>
<comment type="caution">
    <text evidence="9">Lacks conserved residue(s) required for the propagation of feature annotation.</text>
</comment>
<evidence type="ECO:0000256" key="6">
    <source>
        <dbReference type="ARBA" id="ARBA00022989"/>
    </source>
</evidence>
<reference evidence="11" key="1">
    <citation type="submission" date="2022-08" db="EMBL/GenBank/DDBJ databases">
        <authorList>
            <person name="Dzunkova M."/>
            <person name="La Clair J."/>
            <person name="Tyml T."/>
            <person name="Doud D."/>
            <person name="Schulz F."/>
            <person name="Piquer S."/>
            <person name="Porcel Sanchis D."/>
            <person name="Osborn A."/>
            <person name="Robinson D."/>
            <person name="Louie K.B."/>
            <person name="Bowen B.P."/>
            <person name="Bowers R."/>
            <person name="Lee J."/>
            <person name="Arnau Llombart V."/>
            <person name="Diaz Villanueva W."/>
            <person name="Gosliner T."/>
            <person name="Northen T."/>
            <person name="Cheng J.-F."/>
            <person name="Burkart M.D."/>
            <person name="Woyke T."/>
        </authorList>
    </citation>
    <scope>NUCLEOTIDE SEQUENCE</scope>
    <source>
        <strain evidence="11">Df01</strain>
    </source>
</reference>
<comment type="caution">
    <text evidence="11">The sequence shown here is derived from an EMBL/GenBank/DDBJ whole genome shotgun (WGS) entry which is preliminary data.</text>
</comment>
<comment type="subcellular location">
    <subcellularLocation>
        <location evidence="9">Cell membrane</location>
        <topology evidence="9">Multi-pass membrane protein</topology>
    </subcellularLocation>
    <subcellularLocation>
        <location evidence="1">Membrane</location>
        <topology evidence="1">Multi-pass membrane protein</topology>
    </subcellularLocation>
</comment>
<keyword evidence="7 9" id="KW-0811">Translocation</keyword>